<reference evidence="1" key="1">
    <citation type="journal article" date="2015" name="Nature">
        <title>Complex archaea that bridge the gap between prokaryotes and eukaryotes.</title>
        <authorList>
            <person name="Spang A."/>
            <person name="Saw J.H."/>
            <person name="Jorgensen S.L."/>
            <person name="Zaremba-Niedzwiedzka K."/>
            <person name="Martijn J."/>
            <person name="Lind A.E."/>
            <person name="van Eijk R."/>
            <person name="Schleper C."/>
            <person name="Guy L."/>
            <person name="Ettema T.J."/>
        </authorList>
    </citation>
    <scope>NUCLEOTIDE SEQUENCE</scope>
</reference>
<protein>
    <submittedName>
        <fullName evidence="1">Uncharacterized protein</fullName>
    </submittedName>
</protein>
<evidence type="ECO:0000313" key="1">
    <source>
        <dbReference type="EMBL" id="KKL89404.1"/>
    </source>
</evidence>
<proteinExistence type="predicted"/>
<dbReference type="AlphaFoldDB" id="A0A0F9FSD6"/>
<comment type="caution">
    <text evidence="1">The sequence shown here is derived from an EMBL/GenBank/DDBJ whole genome shotgun (WGS) entry which is preliminary data.</text>
</comment>
<gene>
    <name evidence="1" type="ORF">LCGC14_1915070</name>
</gene>
<accession>A0A0F9FSD6</accession>
<organism evidence="1">
    <name type="scientific">marine sediment metagenome</name>
    <dbReference type="NCBI Taxonomy" id="412755"/>
    <lineage>
        <taxon>unclassified sequences</taxon>
        <taxon>metagenomes</taxon>
        <taxon>ecological metagenomes</taxon>
    </lineage>
</organism>
<dbReference type="EMBL" id="LAZR01020296">
    <property type="protein sequence ID" value="KKL89404.1"/>
    <property type="molecule type" value="Genomic_DNA"/>
</dbReference>
<sequence length="78" mass="9436">MPMDFPDLKSLIQAAEIHDFRKINKEEWEDDFREALVDHVESRDYIESGEIRYKVGWDKWTEAQKKDSLIRKGFNLNY</sequence>
<name>A0A0F9FSD6_9ZZZZ</name>